<comment type="cofactor">
    <cofactor evidence="2">
        <name>Ca(2+)</name>
        <dbReference type="ChEBI" id="CHEBI:29108"/>
    </cofactor>
</comment>
<dbReference type="GO" id="GO:0004556">
    <property type="term" value="F:alpha-amylase activity"/>
    <property type="evidence" value="ECO:0007669"/>
    <property type="project" value="UniProtKB-UniRule"/>
</dbReference>
<dbReference type="Pfam" id="PF02806">
    <property type="entry name" value="Alpha-amylase_C"/>
    <property type="match status" value="1"/>
</dbReference>
<dbReference type="InterPro" id="IPR006047">
    <property type="entry name" value="GH13_cat_dom"/>
</dbReference>
<dbReference type="PANTHER" id="PTHR43447">
    <property type="entry name" value="ALPHA-AMYLASE"/>
    <property type="match status" value="1"/>
</dbReference>
<evidence type="ECO:0000256" key="8">
    <source>
        <dbReference type="ARBA" id="ARBA00022837"/>
    </source>
</evidence>
<dbReference type="Gene3D" id="2.60.40.3620">
    <property type="match status" value="2"/>
</dbReference>
<dbReference type="InterPro" id="IPR017853">
    <property type="entry name" value="GH"/>
</dbReference>
<keyword evidence="9 12" id="KW-0119">Carbohydrate metabolism</keyword>
<evidence type="ECO:0000256" key="6">
    <source>
        <dbReference type="ARBA" id="ARBA00022723"/>
    </source>
</evidence>
<evidence type="ECO:0000259" key="14">
    <source>
        <dbReference type="SMART" id="SM00632"/>
    </source>
</evidence>
<comment type="catalytic activity">
    <reaction evidence="1 12">
        <text>Endohydrolysis of (1-&gt;4)-alpha-D-glucosidic linkages in polysaccharides containing three or more (1-&gt;4)-alpha-linked D-glucose units.</text>
        <dbReference type="EC" id="3.2.1.1"/>
    </reaction>
</comment>
<reference evidence="16 17" key="1">
    <citation type="submission" date="2020-08" db="EMBL/GenBank/DDBJ databases">
        <title>Genomic Encyclopedia of Type Strains, Phase III (KMG-III): the genomes of soil and plant-associated and newly described type strains.</title>
        <authorList>
            <person name="Whitman W."/>
        </authorList>
    </citation>
    <scope>NUCLEOTIDE SEQUENCE [LARGE SCALE GENOMIC DNA]</scope>
    <source>
        <strain evidence="16 17">CECT 8571</strain>
    </source>
</reference>
<dbReference type="SUPFAM" id="SSF51011">
    <property type="entry name" value="Glycosyl hydrolase domain"/>
    <property type="match status" value="1"/>
</dbReference>
<evidence type="ECO:0000256" key="2">
    <source>
        <dbReference type="ARBA" id="ARBA00001913"/>
    </source>
</evidence>
<dbReference type="RefSeq" id="WP_183910852.1">
    <property type="nucleotide sequence ID" value="NZ_JACHXZ010000003.1"/>
</dbReference>
<dbReference type="AlphaFoldDB" id="A0A839URP1"/>
<evidence type="ECO:0000256" key="5">
    <source>
        <dbReference type="ARBA" id="ARBA00017303"/>
    </source>
</evidence>
<evidence type="ECO:0000256" key="12">
    <source>
        <dbReference type="RuleBase" id="RU361134"/>
    </source>
</evidence>
<feature type="signal peptide" evidence="13">
    <location>
        <begin position="1"/>
        <end position="26"/>
    </location>
</feature>
<evidence type="ECO:0000259" key="15">
    <source>
        <dbReference type="SMART" id="SM00642"/>
    </source>
</evidence>
<dbReference type="Gene3D" id="3.20.20.80">
    <property type="entry name" value="Glycosidases"/>
    <property type="match status" value="1"/>
</dbReference>
<dbReference type="Pfam" id="PF00128">
    <property type="entry name" value="Alpha-amylase"/>
    <property type="match status" value="1"/>
</dbReference>
<keyword evidence="8" id="KW-0106">Calcium</keyword>
<protein>
    <recommendedName>
        <fullName evidence="5 12">Alpha-amylase</fullName>
        <ecNumber evidence="4 12">3.2.1.1</ecNumber>
    </recommendedName>
</protein>
<dbReference type="Proteomes" id="UP000559987">
    <property type="component" value="Unassembled WGS sequence"/>
</dbReference>
<dbReference type="InterPro" id="IPR031319">
    <property type="entry name" value="A-amylase_C"/>
</dbReference>
<evidence type="ECO:0000256" key="11">
    <source>
        <dbReference type="RuleBase" id="RU003615"/>
    </source>
</evidence>
<dbReference type="InterPro" id="IPR006046">
    <property type="entry name" value="Alpha_amylase"/>
</dbReference>
<comment type="similarity">
    <text evidence="3 11">Belongs to the glycosyl hydrolase 13 family.</text>
</comment>
<evidence type="ECO:0000313" key="17">
    <source>
        <dbReference type="Proteomes" id="UP000559987"/>
    </source>
</evidence>
<dbReference type="CDD" id="cd11317">
    <property type="entry name" value="AmyAc_bac_euk_AmyA"/>
    <property type="match status" value="1"/>
</dbReference>
<dbReference type="Gene3D" id="2.60.40.1180">
    <property type="entry name" value="Golgi alpha-mannosidase II"/>
    <property type="match status" value="1"/>
</dbReference>
<dbReference type="EC" id="3.2.1.1" evidence="4 12"/>
<organism evidence="16 17">
    <name type="scientific">Simiduia aestuariiviva</name>
    <dbReference type="NCBI Taxonomy" id="1510459"/>
    <lineage>
        <taxon>Bacteria</taxon>
        <taxon>Pseudomonadati</taxon>
        <taxon>Pseudomonadota</taxon>
        <taxon>Gammaproteobacteria</taxon>
        <taxon>Cellvibrionales</taxon>
        <taxon>Cellvibrionaceae</taxon>
        <taxon>Simiduia</taxon>
    </lineage>
</organism>
<keyword evidence="10 12" id="KW-0326">Glycosidase</keyword>
<evidence type="ECO:0000256" key="3">
    <source>
        <dbReference type="ARBA" id="ARBA00008061"/>
    </source>
</evidence>
<dbReference type="SMART" id="SM00632">
    <property type="entry name" value="Aamy_C"/>
    <property type="match status" value="1"/>
</dbReference>
<feature type="chain" id="PRO_5032923824" description="Alpha-amylase" evidence="13">
    <location>
        <begin position="27"/>
        <end position="664"/>
    </location>
</feature>
<feature type="domain" description="Glycosyl hydrolase family 13 catalytic" evidence="15">
    <location>
        <begin position="28"/>
        <end position="365"/>
    </location>
</feature>
<evidence type="ECO:0000256" key="1">
    <source>
        <dbReference type="ARBA" id="ARBA00000548"/>
    </source>
</evidence>
<keyword evidence="7 12" id="KW-0378">Hydrolase</keyword>
<gene>
    <name evidence="16" type="ORF">FHS30_002589</name>
</gene>
<evidence type="ECO:0000256" key="4">
    <source>
        <dbReference type="ARBA" id="ARBA00012595"/>
    </source>
</evidence>
<keyword evidence="13" id="KW-0732">Signal</keyword>
<comment type="caution">
    <text evidence="16">The sequence shown here is derived from an EMBL/GenBank/DDBJ whole genome shotgun (WGS) entry which is preliminary data.</text>
</comment>
<keyword evidence="17" id="KW-1185">Reference proteome</keyword>
<dbReference type="GO" id="GO:0046872">
    <property type="term" value="F:metal ion binding"/>
    <property type="evidence" value="ECO:0007669"/>
    <property type="project" value="UniProtKB-KW"/>
</dbReference>
<dbReference type="InterPro" id="IPR006048">
    <property type="entry name" value="A-amylase/branching_C"/>
</dbReference>
<dbReference type="PRINTS" id="PR00110">
    <property type="entry name" value="ALPHAAMYLASE"/>
</dbReference>
<feature type="domain" description="Alpha-amylase C-terminal" evidence="14">
    <location>
        <begin position="375"/>
        <end position="457"/>
    </location>
</feature>
<evidence type="ECO:0000256" key="7">
    <source>
        <dbReference type="ARBA" id="ARBA00022801"/>
    </source>
</evidence>
<sequence>MKQSSRPLLATLLGAVLGSTAISANAGTAFVHLFEWKWNDIAAECENFLGPKGFDAVQISPPHEHTAGPFWWTRYQPVSYSNLTSRSGTEAELQSMINRCHDAGVKIYADVVMNNWASYQDHGNLGSGGSSWSPRNYPDLSSGDFHSACTISNYGDANNVWDCGLYGMPDLHTGLSYPQDYAANYLKKLVAMGVDGFRIDAAKHIRPSELDTVLAKANRPWSFLEVIGASGEAVQPSQYTYIAPVTEFKYGVDVANNFRGQIKNLKTLGTSWGLLPSSQAVVFVDNHDRERGHGGGGNLTYKDGALYNLANIYMLAFPYGYPKVMSGYEFTDTDAGPPAGSSSCANSGWVCQHRWNNIANMVGFRNATLDAWSVDNWWDNGSNQIAFSRGNKGFVVINNEDYALSQTLQTGLPAGRYCNILAGAAECSGALVEVASNGMATVNVPAKSAAALHLGAMDSGCTSNCPPAQNVVSLNVRGTFNGWGNSAMALVADHTWQATISLDGSANQRLKFDVYGDWGTNYGDSNSDGVLEQNGGDIYHAGAGEYLVTVNDQSLTYTLEQQGPCSGCFVSNFSQLYFRGTANGWSTSAMQLVANNTWQLVVNFDGQANQRFKFDVLGDWSQNYGDNNADGVLEQTGADIYTAVTGSYTVQVNDQTMRYSVTAN</sequence>
<evidence type="ECO:0000313" key="16">
    <source>
        <dbReference type="EMBL" id="MBB3169381.1"/>
    </source>
</evidence>
<evidence type="ECO:0000256" key="13">
    <source>
        <dbReference type="SAM" id="SignalP"/>
    </source>
</evidence>
<dbReference type="SMART" id="SM00642">
    <property type="entry name" value="Aamy"/>
    <property type="match status" value="1"/>
</dbReference>
<dbReference type="InterPro" id="IPR013780">
    <property type="entry name" value="Glyco_hydro_b"/>
</dbReference>
<name>A0A839URP1_9GAMM</name>
<dbReference type="EMBL" id="JACHXZ010000003">
    <property type="protein sequence ID" value="MBB3169381.1"/>
    <property type="molecule type" value="Genomic_DNA"/>
</dbReference>
<accession>A0A839URP1</accession>
<proteinExistence type="inferred from homology"/>
<keyword evidence="6" id="KW-0479">Metal-binding</keyword>
<evidence type="ECO:0000256" key="10">
    <source>
        <dbReference type="ARBA" id="ARBA00023295"/>
    </source>
</evidence>
<evidence type="ECO:0000256" key="9">
    <source>
        <dbReference type="ARBA" id="ARBA00023277"/>
    </source>
</evidence>
<dbReference type="GO" id="GO:0005975">
    <property type="term" value="P:carbohydrate metabolic process"/>
    <property type="evidence" value="ECO:0007669"/>
    <property type="project" value="InterPro"/>
</dbReference>
<dbReference type="SUPFAM" id="SSF51445">
    <property type="entry name" value="(Trans)glycosidases"/>
    <property type="match status" value="1"/>
</dbReference>